<dbReference type="InterPro" id="IPR036514">
    <property type="entry name" value="SGNH_hydro_sf"/>
</dbReference>
<keyword evidence="1" id="KW-0472">Membrane</keyword>
<keyword evidence="4" id="KW-1185">Reference proteome</keyword>
<dbReference type="Pfam" id="PF13472">
    <property type="entry name" value="Lipase_GDSL_2"/>
    <property type="match status" value="1"/>
</dbReference>
<dbReference type="PATRIC" id="fig|34073.19.peg.1143"/>
<dbReference type="InterPro" id="IPR013830">
    <property type="entry name" value="SGNH_hydro"/>
</dbReference>
<comment type="caution">
    <text evidence="3">The sequence shown here is derived from an EMBL/GenBank/DDBJ whole genome shotgun (WGS) entry which is preliminary data.</text>
</comment>
<name>A0A0H2MLF5_VARPD</name>
<sequence>MPLTTKSIAGILALLLVACILLVLRHRRKNGLPTVPTQATPALPASGTVTLYGDSIIRGEYLDRAAMSPTDVNARLVEPIAATLERLRPGLQVDDRSRSGQTLVALASGFASDPRASVVVVIENGVIDAWQGRRLTDFVATLGVLVEQVQAEGRVPVLTGFARQVAGPFISQDMLLRRDLHDRAVRGLAQQMGVVFADLGAARFDGAADLLDGVHPAKPYSDRLAERIALALDAAVRN</sequence>
<evidence type="ECO:0000313" key="3">
    <source>
        <dbReference type="EMBL" id="KLN57610.1"/>
    </source>
</evidence>
<dbReference type="Gene3D" id="3.40.50.1110">
    <property type="entry name" value="SGNH hydrolase"/>
    <property type="match status" value="1"/>
</dbReference>
<accession>A0A0H2MLF5</accession>
<protein>
    <recommendedName>
        <fullName evidence="2">SGNH hydrolase-type esterase domain-containing protein</fullName>
    </recommendedName>
</protein>
<reference evidence="3 4" key="1">
    <citation type="submission" date="2015-03" db="EMBL/GenBank/DDBJ databases">
        <title>Genome sequence of Variovorax paradoxus TBEA6.</title>
        <authorList>
            <person name="Poehlein A."/>
            <person name="Schuldes J."/>
            <person name="Wuebbeler J.H."/>
            <person name="Hiessl S."/>
            <person name="Steinbuechel A."/>
            <person name="Daniel R."/>
        </authorList>
    </citation>
    <scope>NUCLEOTIDE SEQUENCE [LARGE SCALE GENOMIC DNA]</scope>
    <source>
        <strain evidence="3 4">TBEA6</strain>
    </source>
</reference>
<organism evidence="3 4">
    <name type="scientific">Variovorax paradoxus</name>
    <dbReference type="NCBI Taxonomy" id="34073"/>
    <lineage>
        <taxon>Bacteria</taxon>
        <taxon>Pseudomonadati</taxon>
        <taxon>Pseudomonadota</taxon>
        <taxon>Betaproteobacteria</taxon>
        <taxon>Burkholderiales</taxon>
        <taxon>Comamonadaceae</taxon>
        <taxon>Variovorax</taxon>
    </lineage>
</organism>
<feature type="transmembrane region" description="Helical" evidence="1">
    <location>
        <begin position="6"/>
        <end position="24"/>
    </location>
</feature>
<dbReference type="RefSeq" id="WP_047783634.1">
    <property type="nucleotide sequence ID" value="NZ_JZWI01000006.1"/>
</dbReference>
<keyword evidence="1" id="KW-0812">Transmembrane</keyword>
<dbReference type="EMBL" id="JZWI01000006">
    <property type="protein sequence ID" value="KLN57610.1"/>
    <property type="molecule type" value="Genomic_DNA"/>
</dbReference>
<dbReference type="AlphaFoldDB" id="A0A0H2MLF5"/>
<dbReference type="PROSITE" id="PS51257">
    <property type="entry name" value="PROKAR_LIPOPROTEIN"/>
    <property type="match status" value="1"/>
</dbReference>
<keyword evidence="1" id="KW-1133">Transmembrane helix</keyword>
<evidence type="ECO:0000256" key="1">
    <source>
        <dbReference type="SAM" id="Phobius"/>
    </source>
</evidence>
<dbReference type="SUPFAM" id="SSF52266">
    <property type="entry name" value="SGNH hydrolase"/>
    <property type="match status" value="1"/>
</dbReference>
<feature type="domain" description="SGNH hydrolase-type esterase" evidence="2">
    <location>
        <begin position="52"/>
        <end position="216"/>
    </location>
</feature>
<evidence type="ECO:0000313" key="4">
    <source>
        <dbReference type="Proteomes" id="UP000035170"/>
    </source>
</evidence>
<gene>
    <name evidence="3" type="ORF">VPARA_11230</name>
</gene>
<dbReference type="Proteomes" id="UP000035170">
    <property type="component" value="Unassembled WGS sequence"/>
</dbReference>
<evidence type="ECO:0000259" key="2">
    <source>
        <dbReference type="Pfam" id="PF13472"/>
    </source>
</evidence>
<proteinExistence type="predicted"/>
<dbReference type="GO" id="GO:0016788">
    <property type="term" value="F:hydrolase activity, acting on ester bonds"/>
    <property type="evidence" value="ECO:0007669"/>
    <property type="project" value="UniProtKB-ARBA"/>
</dbReference>